<protein>
    <submittedName>
        <fullName evidence="1">Uncharacterized protein</fullName>
    </submittedName>
</protein>
<dbReference type="InterPro" id="IPR053037">
    <property type="entry name" value="Pericyclase_pydY-like"/>
</dbReference>
<accession>A0AAD6GCQ9</accession>
<dbReference type="AlphaFoldDB" id="A0AAD6GCQ9"/>
<dbReference type="Proteomes" id="UP001220324">
    <property type="component" value="Unassembled WGS sequence"/>
</dbReference>
<proteinExistence type="predicted"/>
<name>A0AAD6GCQ9_9EURO</name>
<organism evidence="1 2">
    <name type="scientific">Penicillium frequentans</name>
    <dbReference type="NCBI Taxonomy" id="3151616"/>
    <lineage>
        <taxon>Eukaryota</taxon>
        <taxon>Fungi</taxon>
        <taxon>Dikarya</taxon>
        <taxon>Ascomycota</taxon>
        <taxon>Pezizomycotina</taxon>
        <taxon>Eurotiomycetes</taxon>
        <taxon>Eurotiomycetidae</taxon>
        <taxon>Eurotiales</taxon>
        <taxon>Aspergillaceae</taxon>
        <taxon>Penicillium</taxon>
    </lineage>
</organism>
<dbReference type="PANTHER" id="PTHR38115">
    <property type="entry name" value="LIPOCALIN-LIKE DOMAIN-CONTAINING PROTEIN"/>
    <property type="match status" value="1"/>
</dbReference>
<gene>
    <name evidence="1" type="ORF">N7494_009298</name>
</gene>
<sequence>MAAPTNITIKNLNGQWVMDAGLSDPTDPILTLQGVSWFLRKALPYATVTLHVNEYVDSEKPLVYHIDIDQIITGGITGTKESRTLDWEERSHVDTIFGTVHGRSRMFRGAKGDDGKTRPAVDVQSKVGEPEADAKVQKFLRGQIQLDGSASEGFIVDDEGAEFGEGEGLWVQSYVVNQEVGWTAEQVWGFELVKGERRYTRRVAVVKGGKVELGRLVYTFQEPQAE</sequence>
<reference evidence="1 2" key="1">
    <citation type="journal article" date="2023" name="IMA Fungus">
        <title>Comparative genomic study of the Penicillium genus elucidates a diverse pangenome and 15 lateral gene transfer events.</title>
        <authorList>
            <person name="Petersen C."/>
            <person name="Sorensen T."/>
            <person name="Nielsen M.R."/>
            <person name="Sondergaard T.E."/>
            <person name="Sorensen J.L."/>
            <person name="Fitzpatrick D.A."/>
            <person name="Frisvad J.C."/>
            <person name="Nielsen K.L."/>
        </authorList>
    </citation>
    <scope>NUCLEOTIDE SEQUENCE [LARGE SCALE GENOMIC DNA]</scope>
    <source>
        <strain evidence="1 2">IBT 35679</strain>
    </source>
</reference>
<comment type="caution">
    <text evidence="1">The sequence shown here is derived from an EMBL/GenBank/DDBJ whole genome shotgun (WGS) entry which is preliminary data.</text>
</comment>
<evidence type="ECO:0000313" key="1">
    <source>
        <dbReference type="EMBL" id="KAJ5532746.1"/>
    </source>
</evidence>
<dbReference type="PANTHER" id="PTHR38115:SF1">
    <property type="entry name" value="LIPOCALIN-LIKE DOMAIN-CONTAINING PROTEIN"/>
    <property type="match status" value="1"/>
</dbReference>
<dbReference type="EMBL" id="JAQIZZ010000007">
    <property type="protein sequence ID" value="KAJ5532746.1"/>
    <property type="molecule type" value="Genomic_DNA"/>
</dbReference>
<evidence type="ECO:0000313" key="2">
    <source>
        <dbReference type="Proteomes" id="UP001220324"/>
    </source>
</evidence>
<keyword evidence="2" id="KW-1185">Reference proteome</keyword>